<evidence type="ECO:0000256" key="1">
    <source>
        <dbReference type="SAM" id="MobiDB-lite"/>
    </source>
</evidence>
<organism evidence="2 3">
    <name type="scientific">Streptomyces caledonius</name>
    <dbReference type="NCBI Taxonomy" id="3134107"/>
    <lineage>
        <taxon>Bacteria</taxon>
        <taxon>Bacillati</taxon>
        <taxon>Actinomycetota</taxon>
        <taxon>Actinomycetes</taxon>
        <taxon>Kitasatosporales</taxon>
        <taxon>Streptomycetaceae</taxon>
        <taxon>Streptomyces</taxon>
    </lineage>
</organism>
<dbReference type="EMBL" id="JBBKAM010000002">
    <property type="protein sequence ID" value="MEJ8643752.1"/>
    <property type="molecule type" value="Genomic_DNA"/>
</dbReference>
<reference evidence="2 3" key="1">
    <citation type="submission" date="2024-03" db="EMBL/GenBank/DDBJ databases">
        <title>Novel Streptomyces species of biotechnological and ecological value are a feature of Machair soil.</title>
        <authorList>
            <person name="Prole J.R."/>
            <person name="Goodfellow M."/>
            <person name="Allenby N."/>
            <person name="Ward A.C."/>
        </authorList>
    </citation>
    <scope>NUCLEOTIDE SEQUENCE [LARGE SCALE GENOMIC DNA]</scope>
    <source>
        <strain evidence="2 3">MS1.HAVA.3</strain>
    </source>
</reference>
<dbReference type="Proteomes" id="UP001382904">
    <property type="component" value="Unassembled WGS sequence"/>
</dbReference>
<keyword evidence="3" id="KW-1185">Reference proteome</keyword>
<feature type="region of interest" description="Disordered" evidence="1">
    <location>
        <begin position="29"/>
        <end position="48"/>
    </location>
</feature>
<accession>A0ABU8U783</accession>
<name>A0ABU8U783_9ACTN</name>
<sequence length="179" mass="18989">MSEAIDAAEFAFELGWKLRGLETALAPRGAFGPTAGSPPQPPPRPGWQRFTLVHCPVDGYPGFDDPGYEGLRARPPQGCAVEDFGGCLGLRCERPGERLLDAVAELCAEIRAGHGLLMTGLGIEKLWEWSEDGTDGWGAEIVGQLLLMAAERGPRLGYGVDELARFLQEAAGGAVDVGA</sequence>
<proteinExistence type="predicted"/>
<evidence type="ECO:0008006" key="4">
    <source>
        <dbReference type="Google" id="ProtNLM"/>
    </source>
</evidence>
<evidence type="ECO:0000313" key="3">
    <source>
        <dbReference type="Proteomes" id="UP001382904"/>
    </source>
</evidence>
<evidence type="ECO:0000313" key="2">
    <source>
        <dbReference type="EMBL" id="MEJ8643752.1"/>
    </source>
</evidence>
<feature type="compositionally biased region" description="Pro residues" evidence="1">
    <location>
        <begin position="36"/>
        <end position="45"/>
    </location>
</feature>
<gene>
    <name evidence="2" type="ORF">WKI68_25045</name>
</gene>
<protein>
    <recommendedName>
        <fullName evidence="4">Amidase</fullName>
    </recommendedName>
</protein>
<comment type="caution">
    <text evidence="2">The sequence shown here is derived from an EMBL/GenBank/DDBJ whole genome shotgun (WGS) entry which is preliminary data.</text>
</comment>